<sequence length="79" mass="8704">MTVPLRPALPVPSAPWVRQVFGARAAQRGGVVRRSARWVEREVGRAIFEAEVRRRGFHLIETGGQLIVICNGGGLRVIC</sequence>
<evidence type="ECO:0000313" key="2">
    <source>
        <dbReference type="Proteomes" id="UP001243420"/>
    </source>
</evidence>
<dbReference type="RefSeq" id="WP_279965540.1">
    <property type="nucleotide sequence ID" value="NZ_CP122537.1"/>
</dbReference>
<dbReference type="GO" id="GO:0016853">
    <property type="term" value="F:isomerase activity"/>
    <property type="evidence" value="ECO:0007669"/>
    <property type="project" value="UniProtKB-KW"/>
</dbReference>
<dbReference type="Proteomes" id="UP001243420">
    <property type="component" value="Chromosome"/>
</dbReference>
<protein>
    <submittedName>
        <fullName evidence="1">N-(5'-phosphoribosyl)anthranilate isomerase</fullName>
    </submittedName>
</protein>
<gene>
    <name evidence="1" type="ORF">P8627_00580</name>
</gene>
<evidence type="ECO:0000313" key="1">
    <source>
        <dbReference type="EMBL" id="WGH78789.1"/>
    </source>
</evidence>
<dbReference type="EMBL" id="CP122537">
    <property type="protein sequence ID" value="WGH78789.1"/>
    <property type="molecule type" value="Genomic_DNA"/>
</dbReference>
<name>A0ABY8LBS9_9RHOB</name>
<keyword evidence="2" id="KW-1185">Reference proteome</keyword>
<organism evidence="1 2">
    <name type="scientific">Jannaschia ovalis</name>
    <dbReference type="NCBI Taxonomy" id="3038773"/>
    <lineage>
        <taxon>Bacteria</taxon>
        <taxon>Pseudomonadati</taxon>
        <taxon>Pseudomonadota</taxon>
        <taxon>Alphaproteobacteria</taxon>
        <taxon>Rhodobacterales</taxon>
        <taxon>Roseobacteraceae</taxon>
        <taxon>Jannaschia</taxon>
    </lineage>
</organism>
<reference evidence="1 2" key="1">
    <citation type="submission" date="2023-04" db="EMBL/GenBank/DDBJ databases">
        <title>Jannaschia ovalis sp. nov., a marine bacterium isolated from sea tidal flat.</title>
        <authorList>
            <person name="Kwon D.Y."/>
            <person name="Kim J.-J."/>
        </authorList>
    </citation>
    <scope>NUCLEOTIDE SEQUENCE [LARGE SCALE GENOMIC DNA]</scope>
    <source>
        <strain evidence="1 2">GRR-S6-38</strain>
    </source>
</reference>
<proteinExistence type="predicted"/>
<keyword evidence="1" id="KW-0413">Isomerase</keyword>
<accession>A0ABY8LBS9</accession>